<name>A0A085M1H0_9BILA</name>
<dbReference type="Proteomes" id="UP000030758">
    <property type="component" value="Unassembled WGS sequence"/>
</dbReference>
<organism evidence="1 3">
    <name type="scientific">Trichuris suis</name>
    <name type="common">pig whipworm</name>
    <dbReference type="NCBI Taxonomy" id="68888"/>
    <lineage>
        <taxon>Eukaryota</taxon>
        <taxon>Metazoa</taxon>
        <taxon>Ecdysozoa</taxon>
        <taxon>Nematoda</taxon>
        <taxon>Enoplea</taxon>
        <taxon>Dorylaimia</taxon>
        <taxon>Trichinellida</taxon>
        <taxon>Trichuridae</taxon>
        <taxon>Trichuris</taxon>
    </lineage>
</organism>
<reference evidence="1 3" key="1">
    <citation type="journal article" date="2014" name="Nat. Genet.">
        <title>Genome and transcriptome of the porcine whipworm Trichuris suis.</title>
        <authorList>
            <person name="Jex A.R."/>
            <person name="Nejsum P."/>
            <person name="Schwarz E.M."/>
            <person name="Hu L."/>
            <person name="Young N.D."/>
            <person name="Hall R.S."/>
            <person name="Korhonen P.K."/>
            <person name="Liao S."/>
            <person name="Thamsborg S."/>
            <person name="Xia J."/>
            <person name="Xu P."/>
            <person name="Wang S."/>
            <person name="Scheerlinck J.P."/>
            <person name="Hofmann A."/>
            <person name="Sternberg P.W."/>
            <person name="Wang J."/>
            <person name="Gasser R.B."/>
        </authorList>
    </citation>
    <scope>NUCLEOTIDE SEQUENCE [LARGE SCALE GENOMIC DNA]</scope>
    <source>
        <strain evidence="2">DCEP-RM93F</strain>
        <strain evidence="1">DCEP-RM93M</strain>
    </source>
</reference>
<evidence type="ECO:0000313" key="3">
    <source>
        <dbReference type="Proteomes" id="UP000030764"/>
    </source>
</evidence>
<dbReference type="AlphaFoldDB" id="A0A085M1H0"/>
<accession>A0A085M1H0</accession>
<gene>
    <name evidence="1" type="ORF">M513_08107</name>
    <name evidence="2" type="ORF">M514_08107</name>
</gene>
<evidence type="ECO:0000313" key="2">
    <source>
        <dbReference type="EMBL" id="KFD73279.1"/>
    </source>
</evidence>
<dbReference type="EMBL" id="KL363244">
    <property type="protein sequence ID" value="KFD51066.1"/>
    <property type="molecule type" value="Genomic_DNA"/>
</dbReference>
<dbReference type="EMBL" id="KL367474">
    <property type="protein sequence ID" value="KFD73279.1"/>
    <property type="molecule type" value="Genomic_DNA"/>
</dbReference>
<protein>
    <submittedName>
        <fullName evidence="1">Uncharacterized protein</fullName>
    </submittedName>
</protein>
<sequence>MDGLQSEPTKFERENGLIEDSNFTTLFAVVHFQQEGRAYRLDVKLALQSVVGLWKSSIKKSLAFIWLLSWLHNRPTNISLLGWPPAYGASRFHSISEHIRTLACKWRLTNEAFSILFGAPLMRCANH</sequence>
<proteinExistence type="predicted"/>
<keyword evidence="3" id="KW-1185">Reference proteome</keyword>
<evidence type="ECO:0000313" key="1">
    <source>
        <dbReference type="EMBL" id="KFD51066.1"/>
    </source>
</evidence>
<dbReference type="Proteomes" id="UP000030764">
    <property type="component" value="Unassembled WGS sequence"/>
</dbReference>